<dbReference type="EMBL" id="JABEMD010000015">
    <property type="protein sequence ID" value="NNH11395.1"/>
    <property type="molecule type" value="Genomic_DNA"/>
</dbReference>
<feature type="region of interest" description="Disordered" evidence="1">
    <location>
        <begin position="120"/>
        <end position="141"/>
    </location>
</feature>
<sequence length="141" mass="15279">MSTLTENANADSADRRYYQTDDSLTRITCRVLDGKLWMTLDNIAKLYRTSEQDVARQLKAAFCGRRLGSASIRKEAQRDDGVVPGPTCYALDAVLLVGVRLGSTRGEAFAHWAAEVLANEPAGPTEQAAGHRTGPEPGTVK</sequence>
<accession>A0A6N1C415</accession>
<organism evidence="2 4">
    <name type="scientific">Cupriavidus gilardii</name>
    <dbReference type="NCBI Taxonomy" id="82541"/>
    <lineage>
        <taxon>Bacteria</taxon>
        <taxon>Pseudomonadati</taxon>
        <taxon>Pseudomonadota</taxon>
        <taxon>Betaproteobacteria</taxon>
        <taxon>Burkholderiales</taxon>
        <taxon>Burkholderiaceae</taxon>
        <taxon>Cupriavidus</taxon>
    </lineage>
</organism>
<dbReference type="Proteomes" id="UP000542973">
    <property type="component" value="Unassembled WGS sequence"/>
</dbReference>
<name>A0A6N1C415_9BURK</name>
<keyword evidence="5" id="KW-1185">Reference proteome</keyword>
<dbReference type="RefSeq" id="WP_053822895.1">
    <property type="nucleotide sequence ID" value="NZ_BAAAEB010000006.1"/>
</dbReference>
<evidence type="ECO:0000313" key="3">
    <source>
        <dbReference type="EMBL" id="USE80121.1"/>
    </source>
</evidence>
<proteinExistence type="predicted"/>
<protein>
    <recommendedName>
        <fullName evidence="6">Bro-N domain-containing protein</fullName>
    </recommendedName>
</protein>
<dbReference type="PANTHER" id="PTHR35810:SF1">
    <property type="entry name" value="CYTOPLASMIC PROTEIN"/>
    <property type="match status" value="1"/>
</dbReference>
<evidence type="ECO:0000313" key="4">
    <source>
        <dbReference type="Proteomes" id="UP000542973"/>
    </source>
</evidence>
<evidence type="ECO:0000313" key="2">
    <source>
        <dbReference type="EMBL" id="NNH11395.1"/>
    </source>
</evidence>
<dbReference type="EMBL" id="CP098736">
    <property type="protein sequence ID" value="USE80121.1"/>
    <property type="molecule type" value="Genomic_DNA"/>
</dbReference>
<dbReference type="Proteomes" id="UP001056648">
    <property type="component" value="Chromosome 2"/>
</dbReference>
<dbReference type="GeneID" id="70691813"/>
<gene>
    <name evidence="2" type="ORF">HLB16_10935</name>
    <name evidence="3" type="ORF">NDR89_09890</name>
</gene>
<reference evidence="3" key="2">
    <citation type="submission" date="2022-06" db="EMBL/GenBank/DDBJ databases">
        <title>Complete genome sequence and characterization of Cupriavidus gilardii QJ1 isolated from contaminating cells.</title>
        <authorList>
            <person name="Qi J."/>
        </authorList>
    </citation>
    <scope>NUCLEOTIDE SEQUENCE</scope>
    <source>
        <strain evidence="3">QJ1</strain>
    </source>
</reference>
<reference evidence="2 4" key="1">
    <citation type="submission" date="2020-05" db="EMBL/GenBank/DDBJ databases">
        <title>MicrobeNet Type strains.</title>
        <authorList>
            <person name="Nicholson A.C."/>
        </authorList>
    </citation>
    <scope>NUCLEOTIDE SEQUENCE [LARGE SCALE GENOMIC DNA]</scope>
    <source>
        <strain evidence="2 4">ATCC 700815</strain>
    </source>
</reference>
<dbReference type="PANTHER" id="PTHR35810">
    <property type="entry name" value="CYTOPLASMIC PROTEIN-RELATED"/>
    <property type="match status" value="1"/>
</dbReference>
<evidence type="ECO:0000313" key="5">
    <source>
        <dbReference type="Proteomes" id="UP001056648"/>
    </source>
</evidence>
<evidence type="ECO:0000256" key="1">
    <source>
        <dbReference type="SAM" id="MobiDB-lite"/>
    </source>
</evidence>
<dbReference type="AlphaFoldDB" id="A0A6N1C415"/>
<evidence type="ECO:0008006" key="6">
    <source>
        <dbReference type="Google" id="ProtNLM"/>
    </source>
</evidence>